<dbReference type="Gene3D" id="3.40.50.1820">
    <property type="entry name" value="alpha/beta hydrolase"/>
    <property type="match status" value="1"/>
</dbReference>
<dbReference type="Proteomes" id="UP001501570">
    <property type="component" value="Unassembled WGS sequence"/>
</dbReference>
<name>A0ABP9SLR5_9ACTN</name>
<dbReference type="PRINTS" id="PR00111">
    <property type="entry name" value="ABHYDROLASE"/>
</dbReference>
<dbReference type="SUPFAM" id="SSF53474">
    <property type="entry name" value="alpha/beta-Hydrolases"/>
    <property type="match status" value="1"/>
</dbReference>
<dbReference type="RefSeq" id="WP_345636746.1">
    <property type="nucleotide sequence ID" value="NZ_BAABJQ010000029.1"/>
</dbReference>
<evidence type="ECO:0000313" key="2">
    <source>
        <dbReference type="EMBL" id="GAA5197336.1"/>
    </source>
</evidence>
<dbReference type="InterPro" id="IPR000073">
    <property type="entry name" value="AB_hydrolase_1"/>
</dbReference>
<evidence type="ECO:0000259" key="1">
    <source>
        <dbReference type="Pfam" id="PF12697"/>
    </source>
</evidence>
<sequence length="278" mass="29514">MTEFLDVEGGRIAYDVAGEGPLVVLAHGMGETRTAYRFVAPVLVNAGYRVAVPDLRGLGESSTGWSAYTRTATAQDLLALIRHLGGPAVIVGHSYSGGSAAIAAAQAPELVSGVVQLDAFTRAQHVNFGGLLRNGRYRKGMRLLMSVGMFGNIDTLVRYLDHAYPSVKPADWADQIRAIRANLSEPGRMKVLQAMGRSAPTDAGAALPQVRCPVLVVAGTLDPDWNDPRVEAQGIAAELPAGVATVTMIDGAGHYPHGQYPDRTAELVLSFLKEQVRA</sequence>
<evidence type="ECO:0000313" key="3">
    <source>
        <dbReference type="Proteomes" id="UP001501570"/>
    </source>
</evidence>
<dbReference type="EMBL" id="BAABJQ010000029">
    <property type="protein sequence ID" value="GAA5197336.1"/>
    <property type="molecule type" value="Genomic_DNA"/>
</dbReference>
<proteinExistence type="predicted"/>
<protein>
    <submittedName>
        <fullName evidence="2">Alpha/beta hydrolase</fullName>
    </submittedName>
</protein>
<gene>
    <name evidence="2" type="ORF">GCM10023322_68320</name>
</gene>
<keyword evidence="2" id="KW-0378">Hydrolase</keyword>
<dbReference type="PANTHER" id="PTHR46438">
    <property type="entry name" value="ALPHA/BETA-HYDROLASES SUPERFAMILY PROTEIN"/>
    <property type="match status" value="1"/>
</dbReference>
<dbReference type="PRINTS" id="PR00412">
    <property type="entry name" value="EPOXHYDRLASE"/>
</dbReference>
<dbReference type="GO" id="GO:0016787">
    <property type="term" value="F:hydrolase activity"/>
    <property type="evidence" value="ECO:0007669"/>
    <property type="project" value="UniProtKB-KW"/>
</dbReference>
<comment type="caution">
    <text evidence="2">The sequence shown here is derived from an EMBL/GenBank/DDBJ whole genome shotgun (WGS) entry which is preliminary data.</text>
</comment>
<organism evidence="2 3">
    <name type="scientific">Rugosimonospora acidiphila</name>
    <dbReference type="NCBI Taxonomy" id="556531"/>
    <lineage>
        <taxon>Bacteria</taxon>
        <taxon>Bacillati</taxon>
        <taxon>Actinomycetota</taxon>
        <taxon>Actinomycetes</taxon>
        <taxon>Micromonosporales</taxon>
        <taxon>Micromonosporaceae</taxon>
        <taxon>Rugosimonospora</taxon>
    </lineage>
</organism>
<dbReference type="PANTHER" id="PTHR46438:SF11">
    <property type="entry name" value="LIPASE-RELATED"/>
    <property type="match status" value="1"/>
</dbReference>
<reference evidence="3" key="1">
    <citation type="journal article" date="2019" name="Int. J. Syst. Evol. Microbiol.">
        <title>The Global Catalogue of Microorganisms (GCM) 10K type strain sequencing project: providing services to taxonomists for standard genome sequencing and annotation.</title>
        <authorList>
            <consortium name="The Broad Institute Genomics Platform"/>
            <consortium name="The Broad Institute Genome Sequencing Center for Infectious Disease"/>
            <person name="Wu L."/>
            <person name="Ma J."/>
        </authorList>
    </citation>
    <scope>NUCLEOTIDE SEQUENCE [LARGE SCALE GENOMIC DNA]</scope>
    <source>
        <strain evidence="3">JCM 18304</strain>
    </source>
</reference>
<accession>A0ABP9SLR5</accession>
<dbReference type="InterPro" id="IPR029058">
    <property type="entry name" value="AB_hydrolase_fold"/>
</dbReference>
<feature type="domain" description="AB hydrolase-1" evidence="1">
    <location>
        <begin position="23"/>
        <end position="266"/>
    </location>
</feature>
<dbReference type="Pfam" id="PF12697">
    <property type="entry name" value="Abhydrolase_6"/>
    <property type="match status" value="1"/>
</dbReference>
<keyword evidence="3" id="KW-1185">Reference proteome</keyword>
<dbReference type="InterPro" id="IPR000639">
    <property type="entry name" value="Epox_hydrolase-like"/>
</dbReference>